<dbReference type="AlphaFoldDB" id="A0A6N3GK78"/>
<accession>A0A6N3GK78</accession>
<organism evidence="2">
    <name type="scientific">Parabacteroides merdae</name>
    <dbReference type="NCBI Taxonomy" id="46503"/>
    <lineage>
        <taxon>Bacteria</taxon>
        <taxon>Pseudomonadati</taxon>
        <taxon>Bacteroidota</taxon>
        <taxon>Bacteroidia</taxon>
        <taxon>Bacteroidales</taxon>
        <taxon>Tannerellaceae</taxon>
        <taxon>Parabacteroides</taxon>
    </lineage>
</organism>
<sequence length="40" mass="4592">MQNVHIPPLFYVAEQTILPLPSSEQDKKGKNCLRKTEPIK</sequence>
<reference evidence="2" key="1">
    <citation type="submission" date="2019-11" db="EMBL/GenBank/DDBJ databases">
        <authorList>
            <person name="Feng L."/>
        </authorList>
    </citation>
    <scope>NUCLEOTIDE SEQUENCE</scope>
    <source>
        <strain evidence="2">PmerdaeLFYP103</strain>
    </source>
</reference>
<evidence type="ECO:0000256" key="1">
    <source>
        <dbReference type="SAM" id="MobiDB-lite"/>
    </source>
</evidence>
<dbReference type="EMBL" id="CACRUV010000040">
    <property type="protein sequence ID" value="VYU64884.1"/>
    <property type="molecule type" value="Genomic_DNA"/>
</dbReference>
<proteinExistence type="predicted"/>
<name>A0A6N3GK78_9BACT</name>
<feature type="compositionally biased region" description="Basic and acidic residues" evidence="1">
    <location>
        <begin position="24"/>
        <end position="40"/>
    </location>
</feature>
<protein>
    <submittedName>
        <fullName evidence="2">Uncharacterized protein</fullName>
    </submittedName>
</protein>
<gene>
    <name evidence="2" type="ORF">PMLFYP103_03026</name>
</gene>
<evidence type="ECO:0000313" key="2">
    <source>
        <dbReference type="EMBL" id="VYU64884.1"/>
    </source>
</evidence>
<feature type="region of interest" description="Disordered" evidence="1">
    <location>
        <begin position="21"/>
        <end position="40"/>
    </location>
</feature>